<reference evidence="2 3" key="1">
    <citation type="journal article" date="2014" name="Nat. Genet.">
        <title>Genome sequence of the hot pepper provides insights into the evolution of pungency in Capsicum species.</title>
        <authorList>
            <person name="Kim S."/>
            <person name="Park M."/>
            <person name="Yeom S.I."/>
            <person name="Kim Y.M."/>
            <person name="Lee J.M."/>
            <person name="Lee H.A."/>
            <person name="Seo E."/>
            <person name="Choi J."/>
            <person name="Cheong K."/>
            <person name="Kim K.T."/>
            <person name="Jung K."/>
            <person name="Lee G.W."/>
            <person name="Oh S.K."/>
            <person name="Bae C."/>
            <person name="Kim S.B."/>
            <person name="Lee H.Y."/>
            <person name="Kim S.Y."/>
            <person name="Kim M.S."/>
            <person name="Kang B.C."/>
            <person name="Jo Y.D."/>
            <person name="Yang H.B."/>
            <person name="Jeong H.J."/>
            <person name="Kang W.H."/>
            <person name="Kwon J.K."/>
            <person name="Shin C."/>
            <person name="Lim J.Y."/>
            <person name="Park J.H."/>
            <person name="Huh J.H."/>
            <person name="Kim J.S."/>
            <person name="Kim B.D."/>
            <person name="Cohen O."/>
            <person name="Paran I."/>
            <person name="Suh M.C."/>
            <person name="Lee S.B."/>
            <person name="Kim Y.K."/>
            <person name="Shin Y."/>
            <person name="Noh S.J."/>
            <person name="Park J."/>
            <person name="Seo Y.S."/>
            <person name="Kwon S.Y."/>
            <person name="Kim H.A."/>
            <person name="Park J.M."/>
            <person name="Kim H.J."/>
            <person name="Choi S.B."/>
            <person name="Bosland P.W."/>
            <person name="Reeves G."/>
            <person name="Jo S.H."/>
            <person name="Lee B.W."/>
            <person name="Cho H.T."/>
            <person name="Choi H.S."/>
            <person name="Lee M.S."/>
            <person name="Yu Y."/>
            <person name="Do Choi Y."/>
            <person name="Park B.S."/>
            <person name="van Deynze A."/>
            <person name="Ashrafi H."/>
            <person name="Hill T."/>
            <person name="Kim W.T."/>
            <person name="Pai H.S."/>
            <person name="Ahn H.K."/>
            <person name="Yeam I."/>
            <person name="Giovannoni J.J."/>
            <person name="Rose J.K."/>
            <person name="Sorensen I."/>
            <person name="Lee S.J."/>
            <person name="Kim R.W."/>
            <person name="Choi I.Y."/>
            <person name="Choi B.S."/>
            <person name="Lim J.S."/>
            <person name="Lee Y.H."/>
            <person name="Choi D."/>
        </authorList>
    </citation>
    <scope>NUCLEOTIDE SEQUENCE [LARGE SCALE GENOMIC DNA]</scope>
    <source>
        <strain evidence="3">cv. CM334</strain>
    </source>
</reference>
<evidence type="ECO:0000313" key="3">
    <source>
        <dbReference type="Proteomes" id="UP000222542"/>
    </source>
</evidence>
<organism evidence="2 3">
    <name type="scientific">Capsicum annuum</name>
    <name type="common">Capsicum pepper</name>
    <dbReference type="NCBI Taxonomy" id="4072"/>
    <lineage>
        <taxon>Eukaryota</taxon>
        <taxon>Viridiplantae</taxon>
        <taxon>Streptophyta</taxon>
        <taxon>Embryophyta</taxon>
        <taxon>Tracheophyta</taxon>
        <taxon>Spermatophyta</taxon>
        <taxon>Magnoliopsida</taxon>
        <taxon>eudicotyledons</taxon>
        <taxon>Gunneridae</taxon>
        <taxon>Pentapetalae</taxon>
        <taxon>asterids</taxon>
        <taxon>lamiids</taxon>
        <taxon>Solanales</taxon>
        <taxon>Solanaceae</taxon>
        <taxon>Solanoideae</taxon>
        <taxon>Capsiceae</taxon>
        <taxon>Capsicum</taxon>
    </lineage>
</organism>
<feature type="compositionally biased region" description="Polar residues" evidence="1">
    <location>
        <begin position="37"/>
        <end position="52"/>
    </location>
</feature>
<reference evidence="2 3" key="2">
    <citation type="journal article" date="2017" name="Genome Biol.">
        <title>New reference genome sequences of hot pepper reveal the massive evolution of plant disease-resistance genes by retroduplication.</title>
        <authorList>
            <person name="Kim S."/>
            <person name="Park J."/>
            <person name="Yeom S.I."/>
            <person name="Kim Y.M."/>
            <person name="Seo E."/>
            <person name="Kim K.T."/>
            <person name="Kim M.S."/>
            <person name="Lee J.M."/>
            <person name="Cheong K."/>
            <person name="Shin H.S."/>
            <person name="Kim S.B."/>
            <person name="Han K."/>
            <person name="Lee J."/>
            <person name="Park M."/>
            <person name="Lee H.A."/>
            <person name="Lee H.Y."/>
            <person name="Lee Y."/>
            <person name="Oh S."/>
            <person name="Lee J.H."/>
            <person name="Choi E."/>
            <person name="Choi E."/>
            <person name="Lee S.E."/>
            <person name="Jeon J."/>
            <person name="Kim H."/>
            <person name="Choi G."/>
            <person name="Song H."/>
            <person name="Lee J."/>
            <person name="Lee S.C."/>
            <person name="Kwon J.K."/>
            <person name="Lee H.Y."/>
            <person name="Koo N."/>
            <person name="Hong Y."/>
            <person name="Kim R.W."/>
            <person name="Kang W.H."/>
            <person name="Huh J.H."/>
            <person name="Kang B.C."/>
            <person name="Yang T.J."/>
            <person name="Lee Y.H."/>
            <person name="Bennetzen J.L."/>
            <person name="Choi D."/>
        </authorList>
    </citation>
    <scope>NUCLEOTIDE SEQUENCE [LARGE SCALE GENOMIC DNA]</scope>
    <source>
        <strain evidence="3">cv. CM334</strain>
    </source>
</reference>
<accession>A0A2G2YQL8</accession>
<sequence length="125" mass="13248">MTAQLASQAQMYFLHLESVNKPTRRGRPSILDITSADAETSGVSQEVPSTKNDSGHPVTRIGSDLETLITEHMDENNDVNSIFYYTVSSSGAINVPENNAAASLGATNAPQNGLSVPAQLPPFAC</sequence>
<dbReference type="EMBL" id="AYRZ02000009">
    <property type="protein sequence ID" value="PHT71911.1"/>
    <property type="molecule type" value="Genomic_DNA"/>
</dbReference>
<feature type="region of interest" description="Disordered" evidence="1">
    <location>
        <begin position="36"/>
        <end position="59"/>
    </location>
</feature>
<dbReference type="AlphaFoldDB" id="A0A2G2YQL8"/>
<protein>
    <submittedName>
        <fullName evidence="2">Uncharacterized protein</fullName>
    </submittedName>
</protein>
<evidence type="ECO:0000256" key="1">
    <source>
        <dbReference type="SAM" id="MobiDB-lite"/>
    </source>
</evidence>
<evidence type="ECO:0000313" key="2">
    <source>
        <dbReference type="EMBL" id="PHT71911.1"/>
    </source>
</evidence>
<gene>
    <name evidence="2" type="ORF">T459_22696</name>
</gene>
<dbReference type="Proteomes" id="UP000222542">
    <property type="component" value="Unassembled WGS sequence"/>
</dbReference>
<dbReference type="Gramene" id="PHT71911">
    <property type="protein sequence ID" value="PHT71911"/>
    <property type="gene ID" value="T459_22696"/>
</dbReference>
<comment type="caution">
    <text evidence="2">The sequence shown here is derived from an EMBL/GenBank/DDBJ whole genome shotgun (WGS) entry which is preliminary data.</text>
</comment>
<name>A0A2G2YQL8_CAPAN</name>
<proteinExistence type="predicted"/>
<keyword evidence="3" id="KW-1185">Reference proteome</keyword>